<name>A0ABQ8W167_PENCH</name>
<protein>
    <recommendedName>
        <fullName evidence="3">Fungal N-terminal domain-containing protein</fullName>
    </recommendedName>
</protein>
<dbReference type="Proteomes" id="UP001220256">
    <property type="component" value="Unassembled WGS sequence"/>
</dbReference>
<sequence length="129" mass="14366">MAEVVGTVAAVLQLTQAAATTALQVYEFFSVIHNAPQEISMLSRDVRAFYTLFHNLETSLGSASVKAAIDRDVEIESVLKTLIDPISNCRAALSRMKDKPRTSEQIFLRFRFLDKTRKLAIPFQLSDCG</sequence>
<keyword evidence="2" id="KW-1185">Reference proteome</keyword>
<evidence type="ECO:0000313" key="1">
    <source>
        <dbReference type="EMBL" id="KAJ5254482.1"/>
    </source>
</evidence>
<dbReference type="InterPro" id="IPR038305">
    <property type="entry name" value="HeLo_sf"/>
</dbReference>
<proteinExistence type="predicted"/>
<dbReference type="EMBL" id="JAPVEB010000011">
    <property type="protein sequence ID" value="KAJ5254482.1"/>
    <property type="molecule type" value="Genomic_DNA"/>
</dbReference>
<reference evidence="1 2" key="1">
    <citation type="journal article" date="2023" name="IMA Fungus">
        <title>Comparative genomic study of the Penicillium genus elucidates a diverse pangenome and 15 lateral gene transfer events.</title>
        <authorList>
            <person name="Petersen C."/>
            <person name="Sorensen T."/>
            <person name="Nielsen M.R."/>
            <person name="Sondergaard T.E."/>
            <person name="Sorensen J.L."/>
            <person name="Fitzpatrick D.A."/>
            <person name="Frisvad J.C."/>
            <person name="Nielsen K.L."/>
        </authorList>
    </citation>
    <scope>NUCLEOTIDE SEQUENCE [LARGE SCALE GENOMIC DNA]</scope>
    <source>
        <strain evidence="1 2">IBT 3361</strain>
    </source>
</reference>
<dbReference type="Gene3D" id="1.20.120.1020">
    <property type="entry name" value="Prion-inhibition and propagation, HeLo domain"/>
    <property type="match status" value="1"/>
</dbReference>
<gene>
    <name evidence="1" type="ORF">N7505_011691</name>
</gene>
<evidence type="ECO:0008006" key="3">
    <source>
        <dbReference type="Google" id="ProtNLM"/>
    </source>
</evidence>
<accession>A0ABQ8W167</accession>
<comment type="caution">
    <text evidence="1">The sequence shown here is derived from an EMBL/GenBank/DDBJ whole genome shotgun (WGS) entry which is preliminary data.</text>
</comment>
<evidence type="ECO:0000313" key="2">
    <source>
        <dbReference type="Proteomes" id="UP001220256"/>
    </source>
</evidence>
<organism evidence="1 2">
    <name type="scientific">Penicillium chrysogenum</name>
    <name type="common">Penicillium notatum</name>
    <dbReference type="NCBI Taxonomy" id="5076"/>
    <lineage>
        <taxon>Eukaryota</taxon>
        <taxon>Fungi</taxon>
        <taxon>Dikarya</taxon>
        <taxon>Ascomycota</taxon>
        <taxon>Pezizomycotina</taxon>
        <taxon>Eurotiomycetes</taxon>
        <taxon>Eurotiomycetidae</taxon>
        <taxon>Eurotiales</taxon>
        <taxon>Aspergillaceae</taxon>
        <taxon>Penicillium</taxon>
        <taxon>Penicillium chrysogenum species complex</taxon>
    </lineage>
</organism>